<organism evidence="2 3">
    <name type="scientific">Adhaeribacter swui</name>
    <dbReference type="NCBI Taxonomy" id="2086471"/>
    <lineage>
        <taxon>Bacteria</taxon>
        <taxon>Pseudomonadati</taxon>
        <taxon>Bacteroidota</taxon>
        <taxon>Cytophagia</taxon>
        <taxon>Cytophagales</taxon>
        <taxon>Hymenobacteraceae</taxon>
        <taxon>Adhaeribacter</taxon>
    </lineage>
</organism>
<evidence type="ECO:0000313" key="3">
    <source>
        <dbReference type="Proteomes" id="UP000515237"/>
    </source>
</evidence>
<accession>A0A7G7GDX8</accession>
<dbReference type="AlphaFoldDB" id="A0A7G7GDX8"/>
<keyword evidence="3" id="KW-1185">Reference proteome</keyword>
<keyword evidence="1" id="KW-0732">Signal</keyword>
<evidence type="ECO:0000313" key="2">
    <source>
        <dbReference type="EMBL" id="QNF35362.1"/>
    </source>
</evidence>
<dbReference type="KEGG" id="aswu:HUW51_22560"/>
<name>A0A7G7GDX8_9BACT</name>
<protein>
    <recommendedName>
        <fullName evidence="4">Septum formation inhibitor Maf</fullName>
    </recommendedName>
</protein>
<evidence type="ECO:0008006" key="4">
    <source>
        <dbReference type="Google" id="ProtNLM"/>
    </source>
</evidence>
<gene>
    <name evidence="2" type="ORF">HUW51_22560</name>
</gene>
<proteinExistence type="predicted"/>
<reference evidence="2 3" key="1">
    <citation type="journal article" date="2018" name="Int. J. Syst. Evol. Microbiol.">
        <title>Adhaeribacter swui sp. nov., isolated from wet mud.</title>
        <authorList>
            <person name="Kim D.U."/>
            <person name="Kim K.W."/>
            <person name="Kang M.S."/>
            <person name="Kim J.Y."/>
            <person name="Jang J.H."/>
            <person name="Kim M.K."/>
        </authorList>
    </citation>
    <scope>NUCLEOTIDE SEQUENCE [LARGE SCALE GENOMIC DNA]</scope>
    <source>
        <strain evidence="2 3">KCTC 52873</strain>
    </source>
</reference>
<dbReference type="EMBL" id="CP055156">
    <property type="protein sequence ID" value="QNF35362.1"/>
    <property type="molecule type" value="Genomic_DNA"/>
</dbReference>
<dbReference type="RefSeq" id="WP_185271853.1">
    <property type="nucleotide sequence ID" value="NZ_CP055156.1"/>
</dbReference>
<feature type="chain" id="PRO_5029008123" description="Septum formation inhibitor Maf" evidence="1">
    <location>
        <begin position="33"/>
        <end position="298"/>
    </location>
</feature>
<sequence length="298" mass="35000">MFRTYLMALFLKPKIFLSFAATLGAIMLGVLACSNGTDRYGNPDYAQYFKKNWAQDKLWDDGLAEVAIYDAQRNIYNKPRRFEYTLITVKEDFNKEFNVKTDDYQRKDLFPVIKVNEFARIPTDNYPYHFLTSLFFKRENPVVLHKLTGSSQEWCGNTFKAITKAGSSFIYQYNSYWDNQGTGEMKLKELALFEDQLPYTLRSMAFAENLTFNAPVYELQQTSKATRPQLFQAKFIVSRSTDPAVTPGAWLVRVQFIPDKESKYWFSDKYPHALLRQQSYDGRTLNLKSIRRYAYWQH</sequence>
<dbReference type="Proteomes" id="UP000515237">
    <property type="component" value="Chromosome"/>
</dbReference>
<feature type="signal peptide" evidence="1">
    <location>
        <begin position="1"/>
        <end position="32"/>
    </location>
</feature>
<dbReference type="PROSITE" id="PS51257">
    <property type="entry name" value="PROKAR_LIPOPROTEIN"/>
    <property type="match status" value="1"/>
</dbReference>
<evidence type="ECO:0000256" key="1">
    <source>
        <dbReference type="SAM" id="SignalP"/>
    </source>
</evidence>